<sequence length="603" mass="68185">MHGPGDAAVGLVYWEECMSDVGSPRALAQAKAYFDECAHRHHICKACHPVGSSRLPTRLIDCTDPEHPRIVQTEPDSRGSYIALSYVWGEDQPYRTTEANISSYMKFVDPASLSKTIRDAIKVTHALGVRFLWVDSLCIIQDSPEDKHRELRSMLMVYRSACLTIDAASAERVSEGFLHDRQPLVSPVGALPLIVPSSWTQARGAEIVSYLAADLDPPLVTGARIGIVNVVRSLPPDLDALVRRQHSPANSAQPSKTARRAWCLQETVLSWRTLIYTSETFQFSCQSAIQDANGVARFGDQYRGPHGACGIEFRYLMWNPSPSPEPINTEVFNCWSRLVSEYSRRALSHPTDKLVACAGLAEMVALKTKMKYLAGLWDANLFVDLLWSSPSEATHHLTRPSSYRAPSWSWASVDGEVGWKWHWIDQRWNEQEVQFLVQDWTHALVPQDPRLPFGALIDGSLTLHAPLVLFKHWRSWSRRLYTINSATLEDAGYVGATRARRRRLGTIQVDVDCEEDYEVEELWALPIMRTIERGARDDGSDRFRTYGLLVTLNHGVRLDVVDHDSPERLDCDRSVYRRVGMFKFKEDMCRPEADIPVVKVELV</sequence>
<name>A0AAD7TEW3_9APHY</name>
<dbReference type="Pfam" id="PF06985">
    <property type="entry name" value="HET"/>
    <property type="match status" value="1"/>
</dbReference>
<evidence type="ECO:0000259" key="1">
    <source>
        <dbReference type="Pfam" id="PF06985"/>
    </source>
</evidence>
<comment type="caution">
    <text evidence="2">The sequence shown here is derived from an EMBL/GenBank/DDBJ whole genome shotgun (WGS) entry which is preliminary data.</text>
</comment>
<dbReference type="Proteomes" id="UP001215151">
    <property type="component" value="Unassembled WGS sequence"/>
</dbReference>
<dbReference type="InterPro" id="IPR010730">
    <property type="entry name" value="HET"/>
</dbReference>
<reference evidence="2" key="1">
    <citation type="submission" date="2022-11" db="EMBL/GenBank/DDBJ databases">
        <title>Genome Sequence of Cubamyces cubensis.</title>
        <authorList>
            <person name="Buettner E."/>
        </authorList>
    </citation>
    <scope>NUCLEOTIDE SEQUENCE</scope>
    <source>
        <strain evidence="2">MPL-01</strain>
    </source>
</reference>
<evidence type="ECO:0000313" key="2">
    <source>
        <dbReference type="EMBL" id="KAJ8454322.1"/>
    </source>
</evidence>
<dbReference type="PANTHER" id="PTHR33112:SF16">
    <property type="entry name" value="HETEROKARYON INCOMPATIBILITY DOMAIN-CONTAINING PROTEIN"/>
    <property type="match status" value="1"/>
</dbReference>
<feature type="domain" description="Heterokaryon incompatibility" evidence="1">
    <location>
        <begin position="81"/>
        <end position="266"/>
    </location>
</feature>
<protein>
    <recommendedName>
        <fullName evidence="1">Heterokaryon incompatibility domain-containing protein</fullName>
    </recommendedName>
</protein>
<dbReference type="PANTHER" id="PTHR33112">
    <property type="entry name" value="DOMAIN PROTEIN, PUTATIVE-RELATED"/>
    <property type="match status" value="1"/>
</dbReference>
<dbReference type="EMBL" id="JAPEVG010000996">
    <property type="protein sequence ID" value="KAJ8454322.1"/>
    <property type="molecule type" value="Genomic_DNA"/>
</dbReference>
<proteinExistence type="predicted"/>
<dbReference type="AlphaFoldDB" id="A0AAD7TEW3"/>
<accession>A0AAD7TEW3</accession>
<gene>
    <name evidence="2" type="ORF">ONZ51_g13092</name>
</gene>
<evidence type="ECO:0000313" key="3">
    <source>
        <dbReference type="Proteomes" id="UP001215151"/>
    </source>
</evidence>
<keyword evidence="3" id="KW-1185">Reference proteome</keyword>
<organism evidence="2 3">
    <name type="scientific">Trametes cubensis</name>
    <dbReference type="NCBI Taxonomy" id="1111947"/>
    <lineage>
        <taxon>Eukaryota</taxon>
        <taxon>Fungi</taxon>
        <taxon>Dikarya</taxon>
        <taxon>Basidiomycota</taxon>
        <taxon>Agaricomycotina</taxon>
        <taxon>Agaricomycetes</taxon>
        <taxon>Polyporales</taxon>
        <taxon>Polyporaceae</taxon>
        <taxon>Trametes</taxon>
    </lineage>
</organism>